<evidence type="ECO:0000313" key="3">
    <source>
        <dbReference type="Proteomes" id="UP000460221"/>
    </source>
</evidence>
<evidence type="ECO:0000313" key="2">
    <source>
        <dbReference type="EMBL" id="MTD17404.1"/>
    </source>
</evidence>
<dbReference type="InterPro" id="IPR036010">
    <property type="entry name" value="2Fe-2S_ferredoxin-like_sf"/>
</dbReference>
<comment type="caution">
    <text evidence="2">The sequence shown here is derived from an EMBL/GenBank/DDBJ whole genome shotgun (WGS) entry which is preliminary data.</text>
</comment>
<sequence>MTGVPPPDSFVVELRASGHRLEIGPDRSILEEVEKHVPVDFTCRKGECGSCVQKVLEGRPAHRDTVLSKRAKEAGKRITICVSRSETDVLVLDL</sequence>
<dbReference type="GO" id="GO:0051537">
    <property type="term" value="F:2 iron, 2 sulfur cluster binding"/>
    <property type="evidence" value="ECO:0007669"/>
    <property type="project" value="InterPro"/>
</dbReference>
<dbReference type="PROSITE" id="PS00197">
    <property type="entry name" value="2FE2S_FER_1"/>
    <property type="match status" value="1"/>
</dbReference>
<dbReference type="AlphaFoldDB" id="A0A7K1FX49"/>
<dbReference type="SUPFAM" id="SSF54292">
    <property type="entry name" value="2Fe-2S ferredoxin-like"/>
    <property type="match status" value="1"/>
</dbReference>
<protein>
    <submittedName>
        <fullName evidence="2">2Fe-2S iron-sulfur cluster binding domain-containing protein</fullName>
    </submittedName>
</protein>
<dbReference type="Gene3D" id="3.10.20.30">
    <property type="match status" value="1"/>
</dbReference>
<evidence type="ECO:0000259" key="1">
    <source>
        <dbReference type="Pfam" id="PF00111"/>
    </source>
</evidence>
<keyword evidence="3" id="KW-1185">Reference proteome</keyword>
<gene>
    <name evidence="2" type="ORF">GIS00_26075</name>
</gene>
<dbReference type="Proteomes" id="UP000460221">
    <property type="component" value="Unassembled WGS sequence"/>
</dbReference>
<dbReference type="InterPro" id="IPR001041">
    <property type="entry name" value="2Fe-2S_ferredoxin-type"/>
</dbReference>
<reference evidence="2 3" key="1">
    <citation type="submission" date="2019-11" db="EMBL/GenBank/DDBJ databases">
        <authorList>
            <person name="Jiang L.-Q."/>
        </authorList>
    </citation>
    <scope>NUCLEOTIDE SEQUENCE [LARGE SCALE GENOMIC DNA]</scope>
    <source>
        <strain evidence="2 3">YIM 132087</strain>
    </source>
</reference>
<dbReference type="InterPro" id="IPR006058">
    <property type="entry name" value="2Fe2S_fd_BS"/>
</dbReference>
<dbReference type="EMBL" id="WLYK01000019">
    <property type="protein sequence ID" value="MTD17404.1"/>
    <property type="molecule type" value="Genomic_DNA"/>
</dbReference>
<proteinExistence type="predicted"/>
<name>A0A7K1FX49_9ACTN</name>
<organism evidence="2 3">
    <name type="scientific">Nakamurella alba</name>
    <dbReference type="NCBI Taxonomy" id="2665158"/>
    <lineage>
        <taxon>Bacteria</taxon>
        <taxon>Bacillati</taxon>
        <taxon>Actinomycetota</taxon>
        <taxon>Actinomycetes</taxon>
        <taxon>Nakamurellales</taxon>
        <taxon>Nakamurellaceae</taxon>
        <taxon>Nakamurella</taxon>
    </lineage>
</organism>
<accession>A0A7K1FX49</accession>
<feature type="domain" description="2Fe-2S ferredoxin-type" evidence="1">
    <location>
        <begin position="16"/>
        <end position="84"/>
    </location>
</feature>
<dbReference type="Pfam" id="PF00111">
    <property type="entry name" value="Fer2"/>
    <property type="match status" value="1"/>
</dbReference>
<dbReference type="InterPro" id="IPR012675">
    <property type="entry name" value="Beta-grasp_dom_sf"/>
</dbReference>
<dbReference type="CDD" id="cd00207">
    <property type="entry name" value="fer2"/>
    <property type="match status" value="1"/>
</dbReference>